<dbReference type="EMBL" id="KZ678442">
    <property type="protein sequence ID" value="PSR85505.1"/>
    <property type="molecule type" value="Genomic_DNA"/>
</dbReference>
<dbReference type="AlphaFoldDB" id="A0A2T3A7Y5"/>
<dbReference type="InParanoid" id="A0A2T3A7Y5"/>
<keyword evidence="2" id="KW-1185">Reference proteome</keyword>
<name>A0A2T3A7Y5_9PEZI</name>
<dbReference type="Proteomes" id="UP000241462">
    <property type="component" value="Unassembled WGS sequence"/>
</dbReference>
<proteinExistence type="predicted"/>
<evidence type="ECO:0000313" key="2">
    <source>
        <dbReference type="Proteomes" id="UP000241462"/>
    </source>
</evidence>
<evidence type="ECO:0000313" key="1">
    <source>
        <dbReference type="EMBL" id="PSR85505.1"/>
    </source>
</evidence>
<organism evidence="1 2">
    <name type="scientific">Coniella lustricola</name>
    <dbReference type="NCBI Taxonomy" id="2025994"/>
    <lineage>
        <taxon>Eukaryota</taxon>
        <taxon>Fungi</taxon>
        <taxon>Dikarya</taxon>
        <taxon>Ascomycota</taxon>
        <taxon>Pezizomycotina</taxon>
        <taxon>Sordariomycetes</taxon>
        <taxon>Sordariomycetidae</taxon>
        <taxon>Diaporthales</taxon>
        <taxon>Schizoparmaceae</taxon>
        <taxon>Coniella</taxon>
    </lineage>
</organism>
<reference evidence="1 2" key="1">
    <citation type="journal article" date="2018" name="Mycol. Prog.">
        <title>Coniella lustricola, a new species from submerged detritus.</title>
        <authorList>
            <person name="Raudabaugh D.B."/>
            <person name="Iturriaga T."/>
            <person name="Carver A."/>
            <person name="Mondo S."/>
            <person name="Pangilinan J."/>
            <person name="Lipzen A."/>
            <person name="He G."/>
            <person name="Amirebrahimi M."/>
            <person name="Grigoriev I.V."/>
            <person name="Miller A.N."/>
        </authorList>
    </citation>
    <scope>NUCLEOTIDE SEQUENCE [LARGE SCALE GENOMIC DNA]</scope>
    <source>
        <strain evidence="1 2">B22-T-1</strain>
    </source>
</reference>
<protein>
    <submittedName>
        <fullName evidence="1">Uncharacterized protein</fullName>
    </submittedName>
</protein>
<sequence length="156" mass="17278">MRAGCLGGPAESSIGPCRTTWDESRHIGASALIGWFCSDEQSSSKPAPVHSAGPHERRFACLTHLLKSAERSKLLSAGNIWTPSLTPGKPLRPDERGRKSTAGCVGYSDSLACRFEVDRTLEADESGRTEERGERIEAALRIRKLKAYIYQYYHQR</sequence>
<gene>
    <name evidence="1" type="ORF">BD289DRAFT_434069</name>
</gene>
<accession>A0A2T3A7Y5</accession>